<dbReference type="GeneID" id="18759972"/>
<evidence type="ECO:0000259" key="7">
    <source>
        <dbReference type="PROSITE" id="PS51387"/>
    </source>
</evidence>
<dbReference type="Pfam" id="PF08031">
    <property type="entry name" value="BBE"/>
    <property type="match status" value="1"/>
</dbReference>
<dbReference type="Gene3D" id="3.30.465.10">
    <property type="match status" value="1"/>
</dbReference>
<feature type="region of interest" description="Disordered" evidence="6">
    <location>
        <begin position="1"/>
        <end position="31"/>
    </location>
</feature>
<dbReference type="GO" id="GO:0016491">
    <property type="term" value="F:oxidoreductase activity"/>
    <property type="evidence" value="ECO:0007669"/>
    <property type="project" value="UniProtKB-KW"/>
</dbReference>
<dbReference type="OMA" id="AFRWRDC"/>
<evidence type="ECO:0000256" key="5">
    <source>
        <dbReference type="ARBA" id="ARBA00023002"/>
    </source>
</evidence>
<dbReference type="HOGENOM" id="CLU_018354_10_2_1"/>
<evidence type="ECO:0000256" key="6">
    <source>
        <dbReference type="SAM" id="MobiDB-lite"/>
    </source>
</evidence>
<dbReference type="eggNOG" id="ENOG502QTE5">
    <property type="taxonomic scope" value="Eukaryota"/>
</dbReference>
<feature type="compositionally biased region" description="Basic and acidic residues" evidence="6">
    <location>
        <begin position="619"/>
        <end position="631"/>
    </location>
</feature>
<sequence length="640" mass="71148">MRSSRSAAPSGSGGRKRSAEELTPPPSPATKLRAEAKVADLVELITNQNIPVYTDPDPEYFRSIAVANRLFRFAQPALVVHPRTTADVEYIIRQAKRAHIPVTIKNGGHAYSGSSVAFKGRVLIDMHLMSAVKLDMASKTIRIEGGALWGHCYKPFVVGEHIDGYTINGGRCPGVGVAGFLMGGGIGPFTRSFGMGCDRLLQATLVTANSGTVTVKATDDPRSSRGKLFWALCGGGGGNFGVVVELKMAVEELKNPTLVNTRFTWYPKDLETMTVTMKQFYKHKWSNEMTIDSTWLCDHRPRVTNLPGHMAVRFVANFNGTGAEFDRQIRRAIKEPSLLELFDERKIQEKSSQFLYESLDDQWREEGRQVKPANPSWSIYTSFVFGNDAATITQVTAIIKSELACFKHKYKGQEVLAQIAFIHTGGEASRRSSTATAFPWRDSVYQAYIMVSWDEPEAKWMEHAMRSFLRKFKAQLQPFSQFGGRAAFVNFPDSSIAREHHENAYYGPNAARLQAVKALWDADNFFDWPQAVRLPMLDVLEIRANVEELEEEEEEEEGDAPLPLPLPLPRLRARGRGKGKGRGSGSAVGEGSGGGEQAQAQAQAQAPQAPQQQQQQPTHDWECFRAKRNEDFNGNQRDTT</sequence>
<evidence type="ECO:0000256" key="3">
    <source>
        <dbReference type="ARBA" id="ARBA00022630"/>
    </source>
</evidence>
<dbReference type="PANTHER" id="PTHR42973">
    <property type="entry name" value="BINDING OXIDOREDUCTASE, PUTATIVE (AFU_ORTHOLOGUE AFUA_1G17690)-RELATED"/>
    <property type="match status" value="1"/>
</dbReference>
<feature type="compositionally biased region" description="Basic residues" evidence="6">
    <location>
        <begin position="571"/>
        <end position="581"/>
    </location>
</feature>
<dbReference type="Pfam" id="PF01565">
    <property type="entry name" value="FAD_binding_4"/>
    <property type="match status" value="1"/>
</dbReference>
<dbReference type="PANTHER" id="PTHR42973:SF39">
    <property type="entry name" value="FAD-BINDING PCMH-TYPE DOMAIN-CONTAINING PROTEIN"/>
    <property type="match status" value="1"/>
</dbReference>
<evidence type="ECO:0000313" key="8">
    <source>
        <dbReference type="EMBL" id="EKD17668.1"/>
    </source>
</evidence>
<dbReference type="InterPro" id="IPR036318">
    <property type="entry name" value="FAD-bd_PCMH-like_sf"/>
</dbReference>
<dbReference type="InterPro" id="IPR050416">
    <property type="entry name" value="FAD-linked_Oxidoreductase"/>
</dbReference>
<accession>K1XAH4</accession>
<comment type="similarity">
    <text evidence="2">Belongs to the oxygen-dependent FAD-linked oxidoreductase family.</text>
</comment>
<organism evidence="8 9">
    <name type="scientific">Marssonina brunnea f. sp. multigermtubi (strain MB_m1)</name>
    <name type="common">Marssonina leaf spot fungus</name>
    <dbReference type="NCBI Taxonomy" id="1072389"/>
    <lineage>
        <taxon>Eukaryota</taxon>
        <taxon>Fungi</taxon>
        <taxon>Dikarya</taxon>
        <taxon>Ascomycota</taxon>
        <taxon>Pezizomycotina</taxon>
        <taxon>Leotiomycetes</taxon>
        <taxon>Helotiales</taxon>
        <taxon>Drepanopezizaceae</taxon>
        <taxon>Drepanopeziza</taxon>
    </lineage>
</organism>
<dbReference type="Proteomes" id="UP000006753">
    <property type="component" value="Unassembled WGS sequence"/>
</dbReference>
<feature type="compositionally biased region" description="Gly residues" evidence="6">
    <location>
        <begin position="582"/>
        <end position="596"/>
    </location>
</feature>
<evidence type="ECO:0000256" key="4">
    <source>
        <dbReference type="ARBA" id="ARBA00022827"/>
    </source>
</evidence>
<proteinExistence type="inferred from homology"/>
<keyword evidence="9" id="KW-1185">Reference proteome</keyword>
<evidence type="ECO:0000256" key="1">
    <source>
        <dbReference type="ARBA" id="ARBA00001974"/>
    </source>
</evidence>
<dbReference type="InterPro" id="IPR006094">
    <property type="entry name" value="Oxid_FAD_bind_N"/>
</dbReference>
<dbReference type="InterPro" id="IPR016169">
    <property type="entry name" value="FAD-bd_PCMH_sub2"/>
</dbReference>
<dbReference type="PROSITE" id="PS51387">
    <property type="entry name" value="FAD_PCMH"/>
    <property type="match status" value="1"/>
</dbReference>
<dbReference type="SUPFAM" id="SSF56176">
    <property type="entry name" value="FAD-binding/transporter-associated domain-like"/>
    <property type="match status" value="1"/>
</dbReference>
<keyword evidence="5" id="KW-0560">Oxidoreductase</keyword>
<feature type="compositionally biased region" description="Low complexity" evidence="6">
    <location>
        <begin position="1"/>
        <end position="10"/>
    </location>
</feature>
<gene>
    <name evidence="8" type="ORF">MBM_04037</name>
</gene>
<comment type="cofactor">
    <cofactor evidence="1">
        <name>FAD</name>
        <dbReference type="ChEBI" id="CHEBI:57692"/>
    </cofactor>
</comment>
<dbReference type="RefSeq" id="XP_007291926.1">
    <property type="nucleotide sequence ID" value="XM_007291864.1"/>
</dbReference>
<keyword evidence="4" id="KW-0274">FAD</keyword>
<dbReference type="EMBL" id="JH921435">
    <property type="protein sequence ID" value="EKD17668.1"/>
    <property type="molecule type" value="Genomic_DNA"/>
</dbReference>
<dbReference type="AlphaFoldDB" id="K1XAH4"/>
<dbReference type="InterPro" id="IPR012951">
    <property type="entry name" value="BBE"/>
</dbReference>
<reference evidence="8 9" key="1">
    <citation type="journal article" date="2012" name="BMC Genomics">
        <title>Sequencing the genome of Marssonina brunnea reveals fungus-poplar co-evolution.</title>
        <authorList>
            <person name="Zhu S."/>
            <person name="Cao Y.-Z."/>
            <person name="Jiang C."/>
            <person name="Tan B.-Y."/>
            <person name="Wang Z."/>
            <person name="Feng S."/>
            <person name="Zhang L."/>
            <person name="Su X.-H."/>
            <person name="Brejova B."/>
            <person name="Vinar T."/>
            <person name="Xu M."/>
            <person name="Wang M.-X."/>
            <person name="Zhang S.-G."/>
            <person name="Huang M.-R."/>
            <person name="Wu R."/>
            <person name="Zhou Y."/>
        </authorList>
    </citation>
    <scope>NUCLEOTIDE SEQUENCE [LARGE SCALE GENOMIC DNA]</scope>
    <source>
        <strain evidence="8 9">MB_m1</strain>
    </source>
</reference>
<feature type="region of interest" description="Disordered" evidence="6">
    <location>
        <begin position="550"/>
        <end position="640"/>
    </location>
</feature>
<dbReference type="GO" id="GO:0071949">
    <property type="term" value="F:FAD binding"/>
    <property type="evidence" value="ECO:0007669"/>
    <property type="project" value="InterPro"/>
</dbReference>
<evidence type="ECO:0000256" key="2">
    <source>
        <dbReference type="ARBA" id="ARBA00005466"/>
    </source>
</evidence>
<name>K1XAH4_MARBU</name>
<feature type="compositionally biased region" description="Acidic residues" evidence="6">
    <location>
        <begin position="550"/>
        <end position="559"/>
    </location>
</feature>
<protein>
    <submittedName>
        <fullName evidence="8">Berberine family protein</fullName>
    </submittedName>
</protein>
<dbReference type="InParanoid" id="K1XAH4"/>
<dbReference type="Gene3D" id="3.40.462.20">
    <property type="match status" value="1"/>
</dbReference>
<feature type="compositionally biased region" description="Low complexity" evidence="6">
    <location>
        <begin position="597"/>
        <end position="617"/>
    </location>
</feature>
<dbReference type="KEGG" id="mbe:MBM_04037"/>
<keyword evidence="3" id="KW-0285">Flavoprotein</keyword>
<evidence type="ECO:0000313" key="9">
    <source>
        <dbReference type="Proteomes" id="UP000006753"/>
    </source>
</evidence>
<dbReference type="InterPro" id="IPR016166">
    <property type="entry name" value="FAD-bd_PCMH"/>
</dbReference>
<dbReference type="OrthoDB" id="407275at2759"/>
<feature type="domain" description="FAD-binding PCMH-type" evidence="7">
    <location>
        <begin position="72"/>
        <end position="253"/>
    </location>
</feature>